<dbReference type="Gene3D" id="3.90.810.10">
    <property type="entry name" value="CRIB domain"/>
    <property type="match status" value="1"/>
</dbReference>
<evidence type="ECO:0000256" key="5">
    <source>
        <dbReference type="ARBA" id="ARBA00023242"/>
    </source>
</evidence>
<dbReference type="InterPro" id="IPR000697">
    <property type="entry name" value="WH1/EVH1_dom"/>
</dbReference>
<keyword evidence="5" id="KW-0539">Nucleus</keyword>
<dbReference type="CDD" id="cd01205">
    <property type="entry name" value="EVH1_WASP-like"/>
    <property type="match status" value="1"/>
</dbReference>
<dbReference type="Pfam" id="PF00786">
    <property type="entry name" value="PBD"/>
    <property type="match status" value="1"/>
</dbReference>
<evidence type="ECO:0000259" key="9">
    <source>
        <dbReference type="PROSITE" id="PS51082"/>
    </source>
</evidence>
<evidence type="ECO:0000256" key="6">
    <source>
        <dbReference type="SAM" id="MobiDB-lite"/>
    </source>
</evidence>
<proteinExistence type="predicted"/>
<dbReference type="Proteomes" id="UP001448207">
    <property type="component" value="Unassembled WGS sequence"/>
</dbReference>
<comment type="caution">
    <text evidence="10">The sequence shown here is derived from an EMBL/GenBank/DDBJ whole genome shotgun (WGS) entry which is preliminary data.</text>
</comment>
<dbReference type="InterPro" id="IPR036936">
    <property type="entry name" value="CRIB_dom_sf"/>
</dbReference>
<feature type="region of interest" description="Disordered" evidence="6">
    <location>
        <begin position="216"/>
        <end position="429"/>
    </location>
</feature>
<dbReference type="PANTHER" id="PTHR13037:SF24">
    <property type="entry name" value="POLYCOMB PROTEIN PCL-RELATED"/>
    <property type="match status" value="1"/>
</dbReference>
<evidence type="ECO:0000313" key="10">
    <source>
        <dbReference type="EMBL" id="KAL0078575.1"/>
    </source>
</evidence>
<dbReference type="PROSITE" id="PS51082">
    <property type="entry name" value="WH2"/>
    <property type="match status" value="1"/>
</dbReference>
<feature type="compositionally biased region" description="Pro residues" evidence="6">
    <location>
        <begin position="239"/>
        <end position="292"/>
    </location>
</feature>
<keyword evidence="4" id="KW-0677">Repeat</keyword>
<feature type="domain" description="WH2" evidence="9">
    <location>
        <begin position="389"/>
        <end position="409"/>
    </location>
</feature>
<reference evidence="10 11" key="1">
    <citation type="submission" date="2024-04" db="EMBL/GenBank/DDBJ databases">
        <title>Symmetric and asymmetric DNA N6-adenine methylation regulates different biological responses in Mucorales.</title>
        <authorList>
            <consortium name="Lawrence Berkeley National Laboratory"/>
            <person name="Lax C."/>
            <person name="Mondo S.J."/>
            <person name="Osorio-Concepcion M."/>
            <person name="Muszewska A."/>
            <person name="Corrochano-Luque M."/>
            <person name="Gutierrez G."/>
            <person name="Riley R."/>
            <person name="Lipzen A."/>
            <person name="Guo J."/>
            <person name="Hundley H."/>
            <person name="Amirebrahimi M."/>
            <person name="Ng V."/>
            <person name="Lorenzo-Gutierrez D."/>
            <person name="Binder U."/>
            <person name="Yang J."/>
            <person name="Song Y."/>
            <person name="Canovas D."/>
            <person name="Navarro E."/>
            <person name="Freitag M."/>
            <person name="Gabaldon T."/>
            <person name="Grigoriev I.V."/>
            <person name="Corrochano L.M."/>
            <person name="Nicolas F.E."/>
            <person name="Garre V."/>
        </authorList>
    </citation>
    <scope>NUCLEOTIDE SEQUENCE [LARGE SCALE GENOMIC DNA]</scope>
    <source>
        <strain evidence="10 11">L51</strain>
    </source>
</reference>
<dbReference type="PANTHER" id="PTHR13037">
    <property type="entry name" value="FORMIN"/>
    <property type="match status" value="1"/>
</dbReference>
<evidence type="ECO:0000256" key="4">
    <source>
        <dbReference type="ARBA" id="ARBA00022737"/>
    </source>
</evidence>
<organism evidence="10 11">
    <name type="scientific">Phycomyces blakesleeanus</name>
    <dbReference type="NCBI Taxonomy" id="4837"/>
    <lineage>
        <taxon>Eukaryota</taxon>
        <taxon>Fungi</taxon>
        <taxon>Fungi incertae sedis</taxon>
        <taxon>Mucoromycota</taxon>
        <taxon>Mucoromycotina</taxon>
        <taxon>Mucoromycetes</taxon>
        <taxon>Mucorales</taxon>
        <taxon>Phycomycetaceae</taxon>
        <taxon>Phycomyces</taxon>
    </lineage>
</organism>
<feature type="compositionally biased region" description="Pro residues" evidence="6">
    <location>
        <begin position="300"/>
        <end position="312"/>
    </location>
</feature>
<evidence type="ECO:0008006" key="12">
    <source>
        <dbReference type="Google" id="ProtNLM"/>
    </source>
</evidence>
<evidence type="ECO:0000256" key="3">
    <source>
        <dbReference type="ARBA" id="ARBA00022581"/>
    </source>
</evidence>
<evidence type="ECO:0000259" key="8">
    <source>
        <dbReference type="PROSITE" id="PS50229"/>
    </source>
</evidence>
<dbReference type="InterPro" id="IPR011993">
    <property type="entry name" value="PH-like_dom_sf"/>
</dbReference>
<feature type="domain" description="WH1" evidence="8">
    <location>
        <begin position="17"/>
        <end position="129"/>
    </location>
</feature>
<gene>
    <name evidence="10" type="ORF">J3Q64DRAFT_1765251</name>
</gene>
<dbReference type="Gene3D" id="2.30.29.30">
    <property type="entry name" value="Pleckstrin-homology domain (PH domain)/Phosphotyrosine-binding domain (PTB)"/>
    <property type="match status" value="1"/>
</dbReference>
<evidence type="ECO:0000256" key="1">
    <source>
        <dbReference type="ARBA" id="ARBA00004123"/>
    </source>
</evidence>
<dbReference type="PROSITE" id="PS50229">
    <property type="entry name" value="WH1"/>
    <property type="match status" value="1"/>
</dbReference>
<feature type="domain" description="CRIB" evidence="7">
    <location>
        <begin position="155"/>
        <end position="168"/>
    </location>
</feature>
<keyword evidence="11" id="KW-1185">Reference proteome</keyword>
<keyword evidence="3" id="KW-0945">Host-virus interaction</keyword>
<accession>A0ABR3ANA3</accession>
<dbReference type="InterPro" id="IPR003124">
    <property type="entry name" value="WH2_dom"/>
</dbReference>
<comment type="subcellular location">
    <subcellularLocation>
        <location evidence="1">Nucleus</location>
    </subcellularLocation>
</comment>
<evidence type="ECO:0000259" key="7">
    <source>
        <dbReference type="PROSITE" id="PS50108"/>
    </source>
</evidence>
<protein>
    <recommendedName>
        <fullName evidence="12">WH1 domain-containing protein</fullName>
    </recommendedName>
</protein>
<dbReference type="InterPro" id="IPR033927">
    <property type="entry name" value="WASPfam_EVH1"/>
</dbReference>
<sequence length="479" mass="50999">MPSATLPSAQDKNVVRKAIPTSKILMAAVARLYIASPDPNKWTYTGLWGAATFCKDQKRNNSYFIRLIDVENNTGVRWEQELYEDFDYVKDRPFFHTFETDDCLAGLEFVDEDEAETFYKKLVNRNTVKLKDDTHSKAALFGKTQKKTKVDKNQIGMPADFRHVGHIGYTPGKGFRVQNNDPEKSAIFDQLKELGITPEEIAQNEDFIQGFLQQHDSTASSSTPPPPPPPNQNSLGSKPPSPPSTRKSAPPPPPPPSSRRQPPPPPPPRRSNGTTPPPPPPVRSHVPPPPVLPSRTAPMTAPPPPPPPPPTLPNRGGRQVPVPPPMAPPPPPMMAPPPPPPAPPMAPQPPPSTMAPPPPPPAPPMAPPPPSMGGGSIQLPPTAAVQPEARSNLMESIRATGGFGSLKKSGHLHKADADATSHSSSNGASMATGAAVGAAVGAGVAAGANGDLASSLAAVLKQRQTAMQSDDEDDDDEWE</sequence>
<keyword evidence="2" id="KW-0597">Phosphoprotein</keyword>
<feature type="compositionally biased region" description="Pro residues" evidence="6">
    <location>
        <begin position="321"/>
        <end position="371"/>
    </location>
</feature>
<dbReference type="Pfam" id="PF00568">
    <property type="entry name" value="WH1"/>
    <property type="match status" value="1"/>
</dbReference>
<evidence type="ECO:0000256" key="2">
    <source>
        <dbReference type="ARBA" id="ARBA00022553"/>
    </source>
</evidence>
<evidence type="ECO:0000313" key="11">
    <source>
        <dbReference type="Proteomes" id="UP001448207"/>
    </source>
</evidence>
<dbReference type="InterPro" id="IPR000095">
    <property type="entry name" value="CRIB_dom"/>
</dbReference>
<dbReference type="EMBL" id="JBCLYO010000024">
    <property type="protein sequence ID" value="KAL0078575.1"/>
    <property type="molecule type" value="Genomic_DNA"/>
</dbReference>
<dbReference type="PROSITE" id="PS50108">
    <property type="entry name" value="CRIB"/>
    <property type="match status" value="1"/>
</dbReference>
<dbReference type="SUPFAM" id="SSF50729">
    <property type="entry name" value="PH domain-like"/>
    <property type="match status" value="1"/>
</dbReference>
<dbReference type="SMART" id="SM00461">
    <property type="entry name" value="WH1"/>
    <property type="match status" value="1"/>
</dbReference>
<name>A0ABR3ANA3_PHYBL</name>